<feature type="compositionally biased region" description="Acidic residues" evidence="1">
    <location>
        <begin position="869"/>
        <end position="893"/>
    </location>
</feature>
<feature type="region of interest" description="Disordered" evidence="1">
    <location>
        <begin position="1756"/>
        <end position="1775"/>
    </location>
</feature>
<dbReference type="SUPFAM" id="SSF48371">
    <property type="entry name" value="ARM repeat"/>
    <property type="match status" value="2"/>
</dbReference>
<comment type="caution">
    <text evidence="5">The sequence shown here is derived from an EMBL/GenBank/DDBJ whole genome shotgun (WGS) entry which is preliminary data.</text>
</comment>
<evidence type="ECO:0000259" key="2">
    <source>
        <dbReference type="Pfam" id="PF07539"/>
    </source>
</evidence>
<feature type="compositionally biased region" description="Basic residues" evidence="1">
    <location>
        <begin position="2686"/>
        <end position="2697"/>
    </location>
</feature>
<dbReference type="GO" id="GO:0030686">
    <property type="term" value="C:90S preribosome"/>
    <property type="evidence" value="ECO:0007669"/>
    <property type="project" value="TreeGrafter"/>
</dbReference>
<sequence length="2718" mass="309912">MGRAHKETNTYRFQNFSERMKLMHIDVVHQVRKRKEDDLEEQSTYFGEALAKWMDLNCTQHFADFNEDMSKYPCTSFVQLVHHAEDIVATLKKHLLVKGTLALEPLLDLVVQMGRDMGPDFYMHFKELFEILVKLLNVNAKDPDALEKVFVTMAFLYKFLWRYLVQNIETVYGYFSSLLTEDNKEYIQRFAAESFAFLMRKVKDQDALLTFLFKDLKQNPEKTEGLGQLLFEVVKGVKEHFHSISDQMFGLVLMKLGTQSWKEETGQLPVDLVEETVGRLMQACADYASKEHAGQMWTTLLNTVTEVHKSCIGNKNGKAEERVEHVHHLCRLLRMTDIWLKHDKGRIVSDPSAVAKVISAMLKELPEGDLAVTLASDLLTMASSLLLNSGDCLSVETTARLMSQVFATDFSLEEMKQFSLTMLQSPLFEKDVLPGLLSYTSHHFDTVKDTVKKEMLALLADIVLQKSSIPEDGSQLGSLQKYPLDFGRAQRGRKSTLIQYMQLLLDLDKNLAAEQLSRTEGLSELMSALVCLPQVGTVDSSVCAKGIVTAWDQLKTALLQVSPDHRDMVLFVMRQAIISLLVLKNDVSVPELLPAVDVITLLKSHPSNFFVLHAADLYLTLMSDLDKDDFLTPDLLVELYPLLELNLVSGSHKVRQSTLHLLTLFPVSIPVPMQQDNKAEEDPWTIFTVALAAEKVPLSMRDYRQRLMYLRKLDHNIVHAIMPAGPFSKMPMMYLMGTLLCPMTLLWDPVCELIAGHAHGLNREEFWEPFFQQLTVAATKAVETPVSHEDAADPATLLEQWVLKEKTSERSPDFTSFRNFLWKAMSLFPDKCEPKSRDFVPLLFTFLQKEYYLVDVSLAPSQSIKVDNTGDEEDEDDQDEEEENHEDNQEDNQEENRGENTPRKRAHSSPKKVAGKAGRKYGLQSLLVHLELFAKIQNPRALYREAELRDIFFQFLEHKNSKVQKMAFKCIMTYKYKFLTPYRENFERLLDDKTFKTEVVQFSVDEESTEIKPEHRQDLLPVLMRILYGKMLSKAGTETAGKRRSDVRRSIVFRFLGGCAASEMQYFLDLVFGPFKHLLTDDPLKMVKEIASIDIRNVVPPKRMKGVLGAVLVVTEKLGNLLEDNARSILHLLLGVAATCAACLKQRDVIKPSAASTLKSVRQMAFNRLIQFFGEFDKFEYTEQESDAILEAFVWPQLDRLSLESKMQPSLLLRLLQCWCQDPKYFHLLTKEAPSGKITPLSAMFSLLTAPGVGRPVSTMILKSVESLVEGEEDHEEEPPQKRRRTAKKSRVSQGPLMVRPHIPALLTFLEEAVKSLGSQLEKNRKTGATKETLLELKILARVSVFIEDEDQSVRLCSLLVPFLSGTISLQQELEESTLESVLNLMKMVKEPRPFYRSMLPLFIGVERRQSRIVLCQILKVIGSKVPELEDIADIVEKLNAWNPKQAEEPDYTVRLETFRQVIQQLKDWTELNVDSLLALIYNCCFFIKSFEDLSLRDNSTLCLVTLVQRFKALNSDPALYKEIIAGTLLVHVKKGLRCKQEAARHEFLAVLQALVLAFPEQREFLGLSGLHDTDLESDFFENIKHIQMHRQAKALRRLSHYLHSHKLRADQHMGFFVPILYGYIFDKRLAKSGKILDATVDLTCMICRQLPWENYYMLLRLYLSHLPRHLDMQRIIVKVIVSILDGFHFDLSQSQFKFSNKPKLNQQSTDGKKGTEETEDSSKTLPEVMVVDTEKTPEEEQLAEEALSSLEAMATKPEEEGEGGGGSKAAEFSAERKDLCPPGLATRIHRMVLQSMIPQLHKTLTEKVKSDEIHKLAQSKYAEDEEILRVPIAMAMIKLLQKLPDGALKYKLPGIVLRVCNFLKSRAQDIRMTARDTLVKAVQSIGPNYLPFIIKEMRAVLTRGYQLHVLSFSVHFLLKSIATTLKPGNLDPALKDLQAIFQEELFGAVSEEKSVEGITSKLFEAKTIKGYLAYEIMAQLISPDRLGALVHPLKTTLEGTHSQRTANKVRLALQHINTGMLKNSAVTLKDMMLFVHSLTHDNLPLLKEQKETQGSDAKEEAKPQKPESCLLLAKALPRGGAKPKMNKKTTLDVLVEFGLVLLHSCLKSSTLKSNNAEHLSFLEPLVPSLVKCLSLKYVRVNSAALRCFEWLLTFPLASLKEKIKVVAKQLFILLKNYATAGAAKGDNQELVFMCFRTVTVLVRDVKYYKLTTEHLQVLLTFCEEDIHDHTRQSTAFSVLKAILKRQLNVPELHELLTSVETMSITAEAHHLRAQCREVVMQYLKDYPLGKKMEKHFQFYIRQLTYDHEDGRMSALKLLRAVFSSFDETILQKYSGLFFVPLSTTLFTDESVACREMASQTIKTLLERIDITSRDTLFSLVLKWIEDNKLTLWSVAVQLCGLFVEVETHKFTTHRPDIFPLLLEKDLSSEAESSEHEQDQFLFHMMTLIKKVLLAVDITRLSAWTDVSKLLDYVQSHMLDNHSWVRLLTCQIMAQVFSSVGQDNVTSYLSTHKARELVYSFCTQLQSPLLDEKLAFEITKNMVFIAKAYHTSDTEDKNAITVLWLTRRLMKEANYEKINTPQVTLKRNHVFKWVAAVSQQFEAGAVTSFLPTVLPALQREAEDIGKDEALKQLAQEVMDWLKKKCGVEAFSSVYASAQKARLDKKEKRKQKRAVASVNNPEVSAAKRIKKNKNRKKIVHEDRLRRTKKTKLSVYEHKN</sequence>
<dbReference type="InterPro" id="IPR046523">
    <property type="entry name" value="UTP20_dom"/>
</dbReference>
<dbReference type="InterPro" id="IPR016024">
    <property type="entry name" value="ARM-type_fold"/>
</dbReference>
<accession>A0AAN9BM75</accession>
<feature type="domain" description="U3 small nucleolar RNA-associated protein 20" evidence="3">
    <location>
        <begin position="1822"/>
        <end position="2039"/>
    </location>
</feature>
<proteinExistence type="predicted"/>
<evidence type="ECO:0008006" key="7">
    <source>
        <dbReference type="Google" id="ProtNLM"/>
    </source>
</evidence>
<evidence type="ECO:0000313" key="5">
    <source>
        <dbReference type="EMBL" id="KAK7107774.1"/>
    </source>
</evidence>
<feature type="region of interest" description="Disordered" evidence="1">
    <location>
        <begin position="2664"/>
        <end position="2718"/>
    </location>
</feature>
<feature type="compositionally biased region" description="Basic and acidic residues" evidence="1">
    <location>
        <begin position="1711"/>
        <end position="1723"/>
    </location>
</feature>
<evidence type="ECO:0000256" key="1">
    <source>
        <dbReference type="SAM" id="MobiDB-lite"/>
    </source>
</evidence>
<organism evidence="5 6">
    <name type="scientific">Littorina saxatilis</name>
    <dbReference type="NCBI Taxonomy" id="31220"/>
    <lineage>
        <taxon>Eukaryota</taxon>
        <taxon>Metazoa</taxon>
        <taxon>Spiralia</taxon>
        <taxon>Lophotrochozoa</taxon>
        <taxon>Mollusca</taxon>
        <taxon>Gastropoda</taxon>
        <taxon>Caenogastropoda</taxon>
        <taxon>Littorinimorpha</taxon>
        <taxon>Littorinoidea</taxon>
        <taxon>Littorinidae</taxon>
        <taxon>Littorina</taxon>
    </lineage>
</organism>
<dbReference type="InterPro" id="IPR052575">
    <property type="entry name" value="SSU_processome_comp_20"/>
</dbReference>
<feature type="region of interest" description="Disordered" evidence="1">
    <location>
        <begin position="864"/>
        <end position="917"/>
    </location>
</feature>
<evidence type="ECO:0000259" key="3">
    <source>
        <dbReference type="Pfam" id="PF20416"/>
    </source>
</evidence>
<dbReference type="InterPro" id="IPR011430">
    <property type="entry name" value="UTP20_N"/>
</dbReference>
<dbReference type="PANTHER" id="PTHR17695">
    <property type="entry name" value="SMALL SUBUNIT PROCESSOME COMPONENT 20 HOMOLOG"/>
    <property type="match status" value="1"/>
</dbReference>
<feature type="region of interest" description="Disordered" evidence="1">
    <location>
        <begin position="1268"/>
        <end position="1294"/>
    </location>
</feature>
<dbReference type="InterPro" id="IPR057525">
    <property type="entry name" value="UTP20_C"/>
</dbReference>
<protein>
    <recommendedName>
        <fullName evidence="7">Small subunit processome component 20 homolog</fullName>
    </recommendedName>
</protein>
<dbReference type="Proteomes" id="UP001374579">
    <property type="component" value="Unassembled WGS sequence"/>
</dbReference>
<dbReference type="EMBL" id="JBAMIC010000004">
    <property type="protein sequence ID" value="KAK7107774.1"/>
    <property type="molecule type" value="Genomic_DNA"/>
</dbReference>
<dbReference type="InterPro" id="IPR011989">
    <property type="entry name" value="ARM-like"/>
</dbReference>
<feature type="domain" description="U3 small nucleolar RNA-associated protein 20 C-terminal" evidence="4">
    <location>
        <begin position="2394"/>
        <end position="2697"/>
    </location>
</feature>
<gene>
    <name evidence="5" type="ORF">V1264_015631</name>
</gene>
<dbReference type="Pfam" id="PF20416">
    <property type="entry name" value="UTP20"/>
    <property type="match status" value="1"/>
</dbReference>
<name>A0AAN9BM75_9CAEN</name>
<feature type="compositionally biased region" description="Basic residues" evidence="1">
    <location>
        <begin position="903"/>
        <end position="917"/>
    </location>
</feature>
<evidence type="ECO:0000259" key="4">
    <source>
        <dbReference type="Pfam" id="PF23099"/>
    </source>
</evidence>
<keyword evidence="6" id="KW-1185">Reference proteome</keyword>
<dbReference type="Pfam" id="PF23099">
    <property type="entry name" value="UTP20_C"/>
    <property type="match status" value="1"/>
</dbReference>
<reference evidence="5 6" key="1">
    <citation type="submission" date="2024-02" db="EMBL/GenBank/DDBJ databases">
        <title>Chromosome-scale genome assembly of the rough periwinkle Littorina saxatilis.</title>
        <authorList>
            <person name="De Jode A."/>
            <person name="Faria R."/>
            <person name="Formenti G."/>
            <person name="Sims Y."/>
            <person name="Smith T.P."/>
            <person name="Tracey A."/>
            <person name="Wood J.M.D."/>
            <person name="Zagrodzka Z.B."/>
            <person name="Johannesson K."/>
            <person name="Butlin R.K."/>
            <person name="Leder E.H."/>
        </authorList>
    </citation>
    <scope>NUCLEOTIDE SEQUENCE [LARGE SCALE GENOMIC DNA]</scope>
    <source>
        <strain evidence="5">Snail1</strain>
        <tissue evidence="5">Muscle</tissue>
    </source>
</reference>
<dbReference type="Gene3D" id="1.25.10.10">
    <property type="entry name" value="Leucine-rich Repeat Variant"/>
    <property type="match status" value="1"/>
</dbReference>
<feature type="region of interest" description="Disordered" evidence="1">
    <location>
        <begin position="1701"/>
        <end position="1745"/>
    </location>
</feature>
<feature type="domain" description="U3 small nucleolar RNA-associated protein 20 N-terminal" evidence="2">
    <location>
        <begin position="923"/>
        <end position="1540"/>
    </location>
</feature>
<feature type="compositionally biased region" description="Basic residues" evidence="1">
    <location>
        <begin position="1282"/>
        <end position="1291"/>
    </location>
</feature>
<dbReference type="GO" id="GO:0032040">
    <property type="term" value="C:small-subunit processome"/>
    <property type="evidence" value="ECO:0007669"/>
    <property type="project" value="TreeGrafter"/>
</dbReference>
<dbReference type="Pfam" id="PF07539">
    <property type="entry name" value="UTP20_N"/>
    <property type="match status" value="1"/>
</dbReference>
<dbReference type="PANTHER" id="PTHR17695:SF11">
    <property type="entry name" value="SMALL SUBUNIT PROCESSOME COMPONENT 20 HOMOLOG"/>
    <property type="match status" value="1"/>
</dbReference>
<evidence type="ECO:0000313" key="6">
    <source>
        <dbReference type="Proteomes" id="UP001374579"/>
    </source>
</evidence>
<feature type="compositionally biased region" description="Polar residues" evidence="1">
    <location>
        <begin position="1701"/>
        <end position="1710"/>
    </location>
</feature>